<proteinExistence type="predicted"/>
<dbReference type="InterPro" id="IPR026870">
    <property type="entry name" value="Zinc_ribbon_dom"/>
</dbReference>
<evidence type="ECO:0000313" key="4">
    <source>
        <dbReference type="EMBL" id="SCP96944.1"/>
    </source>
</evidence>
<dbReference type="Pfam" id="PF13240">
    <property type="entry name" value="Zn_Ribbon_1"/>
    <property type="match status" value="1"/>
</dbReference>
<keyword evidence="2" id="KW-1133">Transmembrane helix</keyword>
<feature type="compositionally biased region" description="Basic and acidic residues" evidence="1">
    <location>
        <begin position="49"/>
        <end position="74"/>
    </location>
</feature>
<feature type="compositionally biased region" description="Basic and acidic residues" evidence="1">
    <location>
        <begin position="82"/>
        <end position="109"/>
    </location>
</feature>
<evidence type="ECO:0000313" key="5">
    <source>
        <dbReference type="Proteomes" id="UP000199315"/>
    </source>
</evidence>
<feature type="transmembrane region" description="Helical" evidence="2">
    <location>
        <begin position="134"/>
        <end position="157"/>
    </location>
</feature>
<dbReference type="RefSeq" id="WP_091232560.1">
    <property type="nucleotide sequence ID" value="NZ_FMKA01000007.1"/>
</dbReference>
<sequence>MFCENCGHKMEEDAAFCENCGQPVNGKAVEKEPEVRERATEQESAVQERAAEQEPAVRERAAEQEPAVRERAAEQEYAFQERTAEHGTGARETVKKQEKTEAAGEQDQHVQGHIVEEAGTYNWMYEFSLWKNPSVFITVYKVMLISLAFPALLMFFLTLEEGVEEAFKLLFAMIGYGIILITGLTIVAYVFLGILYGGRYYVLFKMDAKGINHIQLEKQYKKAQALGFLTALTGVSAGSLSAGGAGLLAASRQSLYTSFKKVKSIKICPGRNTIYLNESMARNQIYATKEEFQFVKEYILKNCPKNVRVIEK</sequence>
<feature type="compositionally biased region" description="Basic and acidic residues" evidence="1">
    <location>
        <begin position="28"/>
        <end position="41"/>
    </location>
</feature>
<feature type="region of interest" description="Disordered" evidence="1">
    <location>
        <begin position="21"/>
        <end position="109"/>
    </location>
</feature>
<dbReference type="EMBL" id="FMKA01000007">
    <property type="protein sequence ID" value="SCP96944.1"/>
    <property type="molecule type" value="Genomic_DNA"/>
</dbReference>
<dbReference type="OrthoDB" id="1072289at2"/>
<evidence type="ECO:0000256" key="2">
    <source>
        <dbReference type="SAM" id="Phobius"/>
    </source>
</evidence>
<dbReference type="Proteomes" id="UP000199315">
    <property type="component" value="Unassembled WGS sequence"/>
</dbReference>
<protein>
    <submittedName>
        <fullName evidence="4">Zinc-ribbon domain-containing protein</fullName>
    </submittedName>
</protein>
<dbReference type="AlphaFoldDB" id="A0A1D3TSS7"/>
<keyword evidence="2" id="KW-0472">Membrane</keyword>
<reference evidence="4 5" key="1">
    <citation type="submission" date="2016-09" db="EMBL/GenBank/DDBJ databases">
        <authorList>
            <person name="Capua I."/>
            <person name="De Benedictis P."/>
            <person name="Joannis T."/>
            <person name="Lombin L.H."/>
            <person name="Cattoli G."/>
        </authorList>
    </citation>
    <scope>NUCLEOTIDE SEQUENCE [LARGE SCALE GENOMIC DNA]</scope>
    <source>
        <strain evidence="4 5">GluBS11</strain>
    </source>
</reference>
<keyword evidence="2" id="KW-0812">Transmembrane</keyword>
<name>A0A1D3TSS7_9FIRM</name>
<feature type="transmembrane region" description="Helical" evidence="2">
    <location>
        <begin position="225"/>
        <end position="250"/>
    </location>
</feature>
<keyword evidence="5" id="KW-1185">Reference proteome</keyword>
<organism evidence="4 5">
    <name type="scientific">Anaerobium acetethylicum</name>
    <dbReference type="NCBI Taxonomy" id="1619234"/>
    <lineage>
        <taxon>Bacteria</taxon>
        <taxon>Bacillati</taxon>
        <taxon>Bacillota</taxon>
        <taxon>Clostridia</taxon>
        <taxon>Lachnospirales</taxon>
        <taxon>Lachnospiraceae</taxon>
        <taxon>Anaerobium</taxon>
    </lineage>
</organism>
<accession>A0A1D3TSS7</accession>
<gene>
    <name evidence="4" type="ORF">SAMN05421730_100760</name>
</gene>
<feature type="domain" description="Zinc-ribbon" evidence="3">
    <location>
        <begin position="2"/>
        <end position="24"/>
    </location>
</feature>
<evidence type="ECO:0000259" key="3">
    <source>
        <dbReference type="Pfam" id="PF13240"/>
    </source>
</evidence>
<evidence type="ECO:0000256" key="1">
    <source>
        <dbReference type="SAM" id="MobiDB-lite"/>
    </source>
</evidence>
<feature type="transmembrane region" description="Helical" evidence="2">
    <location>
        <begin position="169"/>
        <end position="196"/>
    </location>
</feature>
<dbReference type="STRING" id="1619234.SAMN05421730_100760"/>